<sequence>MKNNKIIAIDCNFLVLWTSGNKKDKTSHERIELFLSWADAHKIKLLIPMPVISEYLVGADQASTRFISGLSRQNNIILAPFDLPSAYECALIDAAAIQRGDKRDGQSHAWQKIKIDRQIVAIAKTYGATAIISSDKGVVACAARVGIESIEVSLLPISEKDKQMPLLPASKKLN</sequence>
<reference evidence="1" key="1">
    <citation type="journal article" date="2014" name="Int. J. Syst. Evol. Microbiol.">
        <title>Complete genome sequence of Corynebacterium casei LMG S-19264T (=DSM 44701T), isolated from a smear-ripened cheese.</title>
        <authorList>
            <consortium name="US DOE Joint Genome Institute (JGI-PGF)"/>
            <person name="Walter F."/>
            <person name="Albersmeier A."/>
            <person name="Kalinowski J."/>
            <person name="Ruckert C."/>
        </authorList>
    </citation>
    <scope>NUCLEOTIDE SEQUENCE</scope>
    <source>
        <strain evidence="1">KCTC 32501</strain>
    </source>
</reference>
<comment type="caution">
    <text evidence="1">The sequence shown here is derived from an EMBL/GenBank/DDBJ whole genome shotgun (WGS) entry which is preliminary data.</text>
</comment>
<evidence type="ECO:0000313" key="2">
    <source>
        <dbReference type="Proteomes" id="UP000614287"/>
    </source>
</evidence>
<dbReference type="RefSeq" id="WP_189490662.1">
    <property type="nucleotide sequence ID" value="NZ_BMZG01000002.1"/>
</dbReference>
<gene>
    <name evidence="1" type="ORF">GCM10009007_03020</name>
</gene>
<accession>A0A8J3FYH4</accession>
<keyword evidence="2" id="KW-1185">Reference proteome</keyword>
<protein>
    <recommendedName>
        <fullName evidence="3">PIN domain-containing protein</fullName>
    </recommendedName>
</protein>
<evidence type="ECO:0008006" key="3">
    <source>
        <dbReference type="Google" id="ProtNLM"/>
    </source>
</evidence>
<dbReference type="AlphaFoldDB" id="A0A8J3FYH4"/>
<proteinExistence type="predicted"/>
<dbReference type="EMBL" id="BMZG01000002">
    <property type="protein sequence ID" value="GHA65975.1"/>
    <property type="molecule type" value="Genomic_DNA"/>
</dbReference>
<evidence type="ECO:0000313" key="1">
    <source>
        <dbReference type="EMBL" id="GHA65975.1"/>
    </source>
</evidence>
<dbReference type="InterPro" id="IPR029060">
    <property type="entry name" value="PIN-like_dom_sf"/>
</dbReference>
<organism evidence="1 2">
    <name type="scientific">Formosimonas limnophila</name>
    <dbReference type="NCBI Taxonomy" id="1384487"/>
    <lineage>
        <taxon>Bacteria</taxon>
        <taxon>Pseudomonadati</taxon>
        <taxon>Pseudomonadota</taxon>
        <taxon>Betaproteobacteria</taxon>
        <taxon>Burkholderiales</taxon>
        <taxon>Burkholderiaceae</taxon>
        <taxon>Formosimonas</taxon>
    </lineage>
</organism>
<reference evidence="1" key="2">
    <citation type="submission" date="2020-09" db="EMBL/GenBank/DDBJ databases">
        <authorList>
            <person name="Sun Q."/>
            <person name="Kim S."/>
        </authorList>
    </citation>
    <scope>NUCLEOTIDE SEQUENCE</scope>
    <source>
        <strain evidence="1">KCTC 32501</strain>
    </source>
</reference>
<dbReference type="Proteomes" id="UP000614287">
    <property type="component" value="Unassembled WGS sequence"/>
</dbReference>
<name>A0A8J3FYH4_9BURK</name>
<dbReference type="Gene3D" id="3.40.50.1010">
    <property type="entry name" value="5'-nuclease"/>
    <property type="match status" value="1"/>
</dbReference>
<dbReference type="SUPFAM" id="SSF88723">
    <property type="entry name" value="PIN domain-like"/>
    <property type="match status" value="1"/>
</dbReference>